<dbReference type="OrthoDB" id="10313624at2759"/>
<dbReference type="PANTHER" id="PTHR14187">
    <property type="entry name" value="ALPHA KINASE/ELONGATION FACTOR 2 KINASE"/>
    <property type="match status" value="1"/>
</dbReference>
<evidence type="ECO:0000313" key="2">
    <source>
        <dbReference type="EMBL" id="CAG2199089.1"/>
    </source>
</evidence>
<accession>A0A8S3R1T9</accession>
<gene>
    <name evidence="2" type="ORF">MEDL_13814</name>
</gene>
<keyword evidence="3" id="KW-1185">Reference proteome</keyword>
<dbReference type="Gene3D" id="3.30.420.40">
    <property type="match status" value="1"/>
</dbReference>
<dbReference type="AlphaFoldDB" id="A0A8S3R1T9"/>
<name>A0A8S3R1T9_MYTED</name>
<organism evidence="2 3">
    <name type="scientific">Mytilus edulis</name>
    <name type="common">Blue mussel</name>
    <dbReference type="NCBI Taxonomy" id="6550"/>
    <lineage>
        <taxon>Eukaryota</taxon>
        <taxon>Metazoa</taxon>
        <taxon>Spiralia</taxon>
        <taxon>Lophotrochozoa</taxon>
        <taxon>Mollusca</taxon>
        <taxon>Bivalvia</taxon>
        <taxon>Autobranchia</taxon>
        <taxon>Pteriomorphia</taxon>
        <taxon>Mytilida</taxon>
        <taxon>Mytiloidea</taxon>
        <taxon>Mytilidae</taxon>
        <taxon>Mytilinae</taxon>
        <taxon>Mytilus</taxon>
    </lineage>
</organism>
<dbReference type="PANTHER" id="PTHR14187:SF5">
    <property type="entry name" value="HEAT SHOCK 70 KDA PROTEIN 12A"/>
    <property type="match status" value="1"/>
</dbReference>
<feature type="domain" description="Mitochondria-eating protein C-terminal" evidence="1">
    <location>
        <begin position="480"/>
        <end position="666"/>
    </location>
</feature>
<evidence type="ECO:0000259" key="1">
    <source>
        <dbReference type="Pfam" id="PF16026"/>
    </source>
</evidence>
<dbReference type="EMBL" id="CAJPWZ010000710">
    <property type="protein sequence ID" value="CAG2199089.1"/>
    <property type="molecule type" value="Genomic_DNA"/>
</dbReference>
<proteinExistence type="predicted"/>
<evidence type="ECO:0000313" key="3">
    <source>
        <dbReference type="Proteomes" id="UP000683360"/>
    </source>
</evidence>
<protein>
    <recommendedName>
        <fullName evidence="1">Mitochondria-eating protein C-terminal domain-containing protein</fullName>
    </recommendedName>
</protein>
<sequence length="668" mass="78139">MDTRIVAAINIGDIYSQCGISRSCDFDAHPRRVHFLAFETEFNEITYQLPTSLLLNKDMGFEGFGYEAEQKHISLLENGTHKSYYFFRRFRMQLHSSSNNYSDVSIYTFDGRKYLPMVFIFSLVIRFFRLRVTSHLSIHFGVAEDELYWVLTFPDSWTGMYERLFYEAARKGGLKFGNFSTLSESSAYTLYYKRTKEKDLGKKLVIIDCGFRHIFQNETMTELCLESIGIWDGTSIDRDIRSLLRSVIGPDFYCDDQARHPERDQFLREFQANLCRNSLPVSVKVPLSWQQRIQIAEEDERYKNKIYLTGDKLRIASGWISERLEVSFSQYMVNVHRFIDETNQNKIVIIGDLSHIPIVTKFICSNFPSFFPETEESNLSAVEGALIFGHTPKLISLLDSKYKYLIALSKIDLLSANPGNGDKLPERETTVSLSNNGQIKVHQNRLQYPIKKMYYNDGKAHENVVFLSDPLNQIVLDDKHEIADIFSDIYNEEWSDSLQLLMEYGCSEKKGVLFLQNILKESQIIIRKFIKTQLWQVAAIFDPELSCYDDESSFEIPDEIRKVVERWQKNNYKEYIPKVQEYCENQLSKYYSLSTYFYKKLIVSNVWRMTVSEPEMYLDWTFQENAKIDNSVVQLFNKSGEFLDYVVWPGIYDRKDGNILRKAIVQAK</sequence>
<dbReference type="Proteomes" id="UP000683360">
    <property type="component" value="Unassembled WGS sequence"/>
</dbReference>
<reference evidence="2" key="1">
    <citation type="submission" date="2021-03" db="EMBL/GenBank/DDBJ databases">
        <authorList>
            <person name="Bekaert M."/>
        </authorList>
    </citation>
    <scope>NUCLEOTIDE SEQUENCE</scope>
</reference>
<dbReference type="Pfam" id="PF16026">
    <property type="entry name" value="MIEAP"/>
    <property type="match status" value="1"/>
</dbReference>
<comment type="caution">
    <text evidence="2">The sequence shown here is derived from an EMBL/GenBank/DDBJ whole genome shotgun (WGS) entry which is preliminary data.</text>
</comment>
<dbReference type="InterPro" id="IPR031981">
    <property type="entry name" value="MIEAP_C"/>
</dbReference>